<dbReference type="Proteomes" id="UP001482620">
    <property type="component" value="Unassembled WGS sequence"/>
</dbReference>
<feature type="non-terminal residue" evidence="5">
    <location>
        <position position="235"/>
    </location>
</feature>
<proteinExistence type="predicted"/>
<dbReference type="EMBL" id="JAHRIQ010064321">
    <property type="protein sequence ID" value="MEQ2242330.1"/>
    <property type="molecule type" value="Genomic_DNA"/>
</dbReference>
<feature type="non-terminal residue" evidence="5">
    <location>
        <position position="1"/>
    </location>
</feature>
<feature type="repeat" description="WD" evidence="3">
    <location>
        <begin position="24"/>
        <end position="56"/>
    </location>
</feature>
<dbReference type="PANTHER" id="PTHR44791">
    <property type="entry name" value="TELOMERASE PROTEIN COMPONENT 1 TEP1"/>
    <property type="match status" value="1"/>
</dbReference>
<evidence type="ECO:0000256" key="1">
    <source>
        <dbReference type="ARBA" id="ARBA00022574"/>
    </source>
</evidence>
<keyword evidence="1 3" id="KW-0853">WD repeat</keyword>
<evidence type="ECO:0000259" key="4">
    <source>
        <dbReference type="Pfam" id="PF25047"/>
    </source>
</evidence>
<feature type="repeat" description="WD" evidence="3">
    <location>
        <begin position="200"/>
        <end position="235"/>
    </location>
</feature>
<evidence type="ECO:0000313" key="5">
    <source>
        <dbReference type="EMBL" id="MEQ2242330.1"/>
    </source>
</evidence>
<keyword evidence="2" id="KW-0677">Repeat</keyword>
<accession>A0ABV0UCU3</accession>
<dbReference type="Gene3D" id="2.130.10.10">
    <property type="entry name" value="YVTN repeat-like/Quinoprotein amine dehydrogenase"/>
    <property type="match status" value="2"/>
</dbReference>
<evidence type="ECO:0000256" key="3">
    <source>
        <dbReference type="PROSITE-ProRule" id="PRU00221"/>
    </source>
</evidence>
<dbReference type="Pfam" id="PF25047">
    <property type="entry name" value="Beta-prop_TEP1_2nd"/>
    <property type="match status" value="1"/>
</dbReference>
<dbReference type="PROSITE" id="PS00678">
    <property type="entry name" value="WD_REPEATS_1"/>
    <property type="match status" value="1"/>
</dbReference>
<dbReference type="InterPro" id="IPR056829">
    <property type="entry name" value="Beta-prop_TEP1_2nd"/>
</dbReference>
<evidence type="ECO:0000256" key="2">
    <source>
        <dbReference type="ARBA" id="ARBA00022737"/>
    </source>
</evidence>
<dbReference type="SMART" id="SM00320">
    <property type="entry name" value="WD40"/>
    <property type="match status" value="5"/>
</dbReference>
<dbReference type="InterPro" id="IPR015943">
    <property type="entry name" value="WD40/YVTN_repeat-like_dom_sf"/>
</dbReference>
<dbReference type="Pfam" id="PF00400">
    <property type="entry name" value="WD40"/>
    <property type="match status" value="1"/>
</dbReference>
<sequence length="235" mass="26022">DFTIALWPLKDLKRNSSKKTKAVLRGHQGGVTCMAFSPDGAQLLSGGKDQALMVWNAHPFQATLLKSLHNAHRDWITGCAWTPDCTISSSSDGRLCFWDLEAGSCLREISWRNPLTSICCVGQHVIAGCSEGALHVWEWEKNTEICHISAHKQRVNHCSILPNTDKEKETKPGELTVFTASDDGTVQLWKPLQVEHFSTFQGHTGAVHGVAQKGVVPEFLTVSEDGSLRCWTWKT</sequence>
<evidence type="ECO:0000313" key="6">
    <source>
        <dbReference type="Proteomes" id="UP001482620"/>
    </source>
</evidence>
<dbReference type="InterPro" id="IPR001680">
    <property type="entry name" value="WD40_rpt"/>
</dbReference>
<comment type="caution">
    <text evidence="5">The sequence shown here is derived from an EMBL/GenBank/DDBJ whole genome shotgun (WGS) entry which is preliminary data.</text>
</comment>
<keyword evidence="6" id="KW-1185">Reference proteome</keyword>
<dbReference type="SUPFAM" id="SSF50978">
    <property type="entry name" value="WD40 repeat-like"/>
    <property type="match status" value="1"/>
</dbReference>
<dbReference type="InterPro" id="IPR036322">
    <property type="entry name" value="WD40_repeat_dom_sf"/>
</dbReference>
<feature type="domain" description="TEP-1 second beta-propeller" evidence="4">
    <location>
        <begin position="1"/>
        <end position="192"/>
    </location>
</feature>
<dbReference type="PROSITE" id="PS50082">
    <property type="entry name" value="WD_REPEATS_2"/>
    <property type="match status" value="3"/>
</dbReference>
<organism evidence="5 6">
    <name type="scientific">Ilyodon furcidens</name>
    <name type="common">goldbreast splitfin</name>
    <dbReference type="NCBI Taxonomy" id="33524"/>
    <lineage>
        <taxon>Eukaryota</taxon>
        <taxon>Metazoa</taxon>
        <taxon>Chordata</taxon>
        <taxon>Craniata</taxon>
        <taxon>Vertebrata</taxon>
        <taxon>Euteleostomi</taxon>
        <taxon>Actinopterygii</taxon>
        <taxon>Neopterygii</taxon>
        <taxon>Teleostei</taxon>
        <taxon>Neoteleostei</taxon>
        <taxon>Acanthomorphata</taxon>
        <taxon>Ovalentaria</taxon>
        <taxon>Atherinomorphae</taxon>
        <taxon>Cyprinodontiformes</taxon>
        <taxon>Goodeidae</taxon>
        <taxon>Ilyodon</taxon>
    </lineage>
</organism>
<reference evidence="5 6" key="1">
    <citation type="submission" date="2021-06" db="EMBL/GenBank/DDBJ databases">
        <authorList>
            <person name="Palmer J.M."/>
        </authorList>
    </citation>
    <scope>NUCLEOTIDE SEQUENCE [LARGE SCALE GENOMIC DNA]</scope>
    <source>
        <strain evidence="6">if_2019</strain>
        <tissue evidence="5">Muscle</tissue>
    </source>
</reference>
<name>A0ABV0UCU3_9TELE</name>
<dbReference type="PANTHER" id="PTHR44791:SF1">
    <property type="entry name" value="TELOMERASE PROTEIN COMPONENT 1"/>
    <property type="match status" value="1"/>
</dbReference>
<dbReference type="InterPro" id="IPR052652">
    <property type="entry name" value="Telomerase_Complex_Comp"/>
</dbReference>
<protein>
    <recommendedName>
        <fullName evidence="4">TEP-1 second beta-propeller domain-containing protein</fullName>
    </recommendedName>
</protein>
<feature type="repeat" description="WD" evidence="3">
    <location>
        <begin position="69"/>
        <end position="108"/>
    </location>
</feature>
<gene>
    <name evidence="5" type="ORF">ILYODFUR_034804</name>
</gene>
<dbReference type="PROSITE" id="PS50294">
    <property type="entry name" value="WD_REPEATS_REGION"/>
    <property type="match status" value="2"/>
</dbReference>
<dbReference type="InterPro" id="IPR019775">
    <property type="entry name" value="WD40_repeat_CS"/>
</dbReference>